<accession>A0A2I0SYQ8</accession>
<name>A0A2I0SYQ8_LIMLA</name>
<dbReference type="EMBL" id="KZ537953">
    <property type="protein sequence ID" value="PKU26687.1"/>
    <property type="molecule type" value="Genomic_DNA"/>
</dbReference>
<keyword evidence="2" id="KW-1185">Reference proteome</keyword>
<dbReference type="Proteomes" id="UP000233556">
    <property type="component" value="Unassembled WGS sequence"/>
</dbReference>
<organism evidence="1 2">
    <name type="scientific">Limosa lapponica baueri</name>
    <dbReference type="NCBI Taxonomy" id="1758121"/>
    <lineage>
        <taxon>Eukaryota</taxon>
        <taxon>Metazoa</taxon>
        <taxon>Chordata</taxon>
        <taxon>Craniata</taxon>
        <taxon>Vertebrata</taxon>
        <taxon>Euteleostomi</taxon>
        <taxon>Archelosauria</taxon>
        <taxon>Archosauria</taxon>
        <taxon>Dinosauria</taxon>
        <taxon>Saurischia</taxon>
        <taxon>Theropoda</taxon>
        <taxon>Coelurosauria</taxon>
        <taxon>Aves</taxon>
        <taxon>Neognathae</taxon>
        <taxon>Neoaves</taxon>
        <taxon>Charadriiformes</taxon>
        <taxon>Scolopacidae</taxon>
        <taxon>Limosa</taxon>
    </lineage>
</organism>
<evidence type="ECO:0000313" key="1">
    <source>
        <dbReference type="EMBL" id="PKU26687.1"/>
    </source>
</evidence>
<protein>
    <submittedName>
        <fullName evidence="1">Uncharacterized protein</fullName>
    </submittedName>
</protein>
<reference evidence="2" key="1">
    <citation type="submission" date="2017-11" db="EMBL/GenBank/DDBJ databases">
        <authorList>
            <person name="Lima N.C."/>
            <person name="Parody-Merino A.M."/>
            <person name="Battley P.F."/>
            <person name="Fidler A.E."/>
            <person name="Prosdocimi F."/>
        </authorList>
    </citation>
    <scope>NUCLEOTIDE SEQUENCE [LARGE SCALE GENOMIC DNA]</scope>
</reference>
<dbReference type="AlphaFoldDB" id="A0A2I0SYQ8"/>
<evidence type="ECO:0000313" key="2">
    <source>
        <dbReference type="Proteomes" id="UP000233556"/>
    </source>
</evidence>
<sequence length="146" mass="16357">MSRSGYCDDLDNWSLICWRGAVSSAIKGKRGQAFLIELREALDAMPEKRLIADELEADGQFCALGVLGARRGIDMSGIDPNCRETVAAAFDIAPALAAEIVFENDEYPGSYQRQDDGSMKWGRETPEHRWRRMRDWVESSIQAAMP</sequence>
<gene>
    <name evidence="1" type="ORF">llap_23009</name>
</gene>
<proteinExistence type="predicted"/>
<reference evidence="2" key="2">
    <citation type="submission" date="2017-12" db="EMBL/GenBank/DDBJ databases">
        <title>Genome sequence of the Bar-tailed Godwit (Limosa lapponica baueri).</title>
        <authorList>
            <person name="Lima N.C.B."/>
            <person name="Parody-Merino A.M."/>
            <person name="Battley P.F."/>
            <person name="Fidler A.E."/>
            <person name="Prosdocimi F."/>
        </authorList>
    </citation>
    <scope>NUCLEOTIDE SEQUENCE [LARGE SCALE GENOMIC DNA]</scope>
</reference>